<accession>A0A2T0SKP3</accession>
<dbReference type="PANTHER" id="PTHR47545">
    <property type="entry name" value="MULTIFUNCTIONAL CCA PROTEIN"/>
    <property type="match status" value="1"/>
</dbReference>
<evidence type="ECO:0000313" key="4">
    <source>
        <dbReference type="Proteomes" id="UP000239494"/>
    </source>
</evidence>
<dbReference type="OrthoDB" id="9805698at2"/>
<dbReference type="InterPro" id="IPR003607">
    <property type="entry name" value="HD/PDEase_dom"/>
</dbReference>
<keyword evidence="3" id="KW-0418">Kinase</keyword>
<dbReference type="InterPro" id="IPR050124">
    <property type="entry name" value="tRNA_CCA-adding_enzyme"/>
</dbReference>
<dbReference type="GO" id="GO:0000166">
    <property type="term" value="F:nucleotide binding"/>
    <property type="evidence" value="ECO:0007669"/>
    <property type="project" value="UniProtKB-KW"/>
</dbReference>
<dbReference type="SUPFAM" id="SSF52540">
    <property type="entry name" value="P-loop containing nucleoside triphosphate hydrolases"/>
    <property type="match status" value="1"/>
</dbReference>
<organism evidence="3 4">
    <name type="scientific">Umezawaea tangerina</name>
    <dbReference type="NCBI Taxonomy" id="84725"/>
    <lineage>
        <taxon>Bacteria</taxon>
        <taxon>Bacillati</taxon>
        <taxon>Actinomycetota</taxon>
        <taxon>Actinomycetes</taxon>
        <taxon>Pseudonocardiales</taxon>
        <taxon>Pseudonocardiaceae</taxon>
        <taxon>Umezawaea</taxon>
    </lineage>
</organism>
<protein>
    <submittedName>
        <fullName evidence="3">Putative kinase</fullName>
    </submittedName>
</protein>
<proteinExistence type="predicted"/>
<sequence>MEVFERLCPVGPEWTVRWDRVEAAFEWVRRLRGVVQDPVHHAEGDVATHTRMACEALAALPEWRARPPHERVLLFAAVLLHDSAKPFRTQVDEHGRVTAHGHSRHGDLLARRILWELGAPPAWREHVAALVHHHQVPFWALERADLERIVFRVSLLARNDDLAILATADILGRVCGDAEGIVENIALFREYCRELDCLDRPRIFPSAHARFQYFRTPGRDPSYAAYDDTRVDVTVLSGLPGVGKDHWIAEHRAGWPVVSLDAVRARRGIGPGGDQRAVVAAAFDQARVHLRAGERFVWNATNVSRQLRERCVGLAADYRARVTLVGLEAPPDVLRARNRARAEPVPAAVVERLIAKWEAPDPTEAHEVRWVDTGR</sequence>
<comment type="caution">
    <text evidence="3">The sequence shown here is derived from an EMBL/GenBank/DDBJ whole genome shotgun (WGS) entry which is preliminary data.</text>
</comment>
<dbReference type="AlphaFoldDB" id="A0A2T0SKP3"/>
<keyword evidence="1" id="KW-0547">Nucleotide-binding</keyword>
<dbReference type="EMBL" id="PVTF01000018">
    <property type="protein sequence ID" value="PRY33976.1"/>
    <property type="molecule type" value="Genomic_DNA"/>
</dbReference>
<dbReference type="CDD" id="cd00077">
    <property type="entry name" value="HDc"/>
    <property type="match status" value="1"/>
</dbReference>
<dbReference type="InterPro" id="IPR006674">
    <property type="entry name" value="HD_domain"/>
</dbReference>
<dbReference type="SUPFAM" id="SSF109604">
    <property type="entry name" value="HD-domain/PDEase-like"/>
    <property type="match status" value="1"/>
</dbReference>
<keyword evidence="4" id="KW-1185">Reference proteome</keyword>
<dbReference type="Pfam" id="PF01966">
    <property type="entry name" value="HD"/>
    <property type="match status" value="1"/>
</dbReference>
<dbReference type="InterPro" id="IPR027417">
    <property type="entry name" value="P-loop_NTPase"/>
</dbReference>
<dbReference type="Pfam" id="PF13671">
    <property type="entry name" value="AAA_33"/>
    <property type="match status" value="1"/>
</dbReference>
<feature type="domain" description="HD" evidence="2">
    <location>
        <begin position="46"/>
        <end position="150"/>
    </location>
</feature>
<name>A0A2T0SKP3_9PSEU</name>
<dbReference type="RefSeq" id="WP_106195388.1">
    <property type="nucleotide sequence ID" value="NZ_PVTF01000018.1"/>
</dbReference>
<evidence type="ECO:0000313" key="3">
    <source>
        <dbReference type="EMBL" id="PRY33976.1"/>
    </source>
</evidence>
<reference evidence="3 4" key="1">
    <citation type="submission" date="2018-03" db="EMBL/GenBank/DDBJ databases">
        <title>Genomic Encyclopedia of Archaeal and Bacterial Type Strains, Phase II (KMG-II): from individual species to whole genera.</title>
        <authorList>
            <person name="Goeker M."/>
        </authorList>
    </citation>
    <scope>NUCLEOTIDE SEQUENCE [LARGE SCALE GENOMIC DNA]</scope>
    <source>
        <strain evidence="3 4">DSM 44720</strain>
    </source>
</reference>
<dbReference type="PANTHER" id="PTHR47545:SF1">
    <property type="entry name" value="MULTIFUNCTIONAL CCA PROTEIN"/>
    <property type="match status" value="1"/>
</dbReference>
<dbReference type="Gene3D" id="1.10.3090.10">
    <property type="entry name" value="cca-adding enzyme, domain 2"/>
    <property type="match status" value="1"/>
</dbReference>
<gene>
    <name evidence="3" type="ORF">CLV43_1182</name>
</gene>
<evidence type="ECO:0000256" key="1">
    <source>
        <dbReference type="ARBA" id="ARBA00022741"/>
    </source>
</evidence>
<dbReference type="Gene3D" id="3.40.50.300">
    <property type="entry name" value="P-loop containing nucleotide triphosphate hydrolases"/>
    <property type="match status" value="1"/>
</dbReference>
<dbReference type="Proteomes" id="UP000239494">
    <property type="component" value="Unassembled WGS sequence"/>
</dbReference>
<dbReference type="GO" id="GO:0016301">
    <property type="term" value="F:kinase activity"/>
    <property type="evidence" value="ECO:0007669"/>
    <property type="project" value="UniProtKB-KW"/>
</dbReference>
<evidence type="ECO:0000259" key="2">
    <source>
        <dbReference type="Pfam" id="PF01966"/>
    </source>
</evidence>
<keyword evidence="3" id="KW-0808">Transferase</keyword>